<keyword evidence="3" id="KW-1185">Reference proteome</keyword>
<gene>
    <name evidence="2" type="ORF">SVA_2085</name>
</gene>
<dbReference type="InterPro" id="IPR050464">
    <property type="entry name" value="Zeta_carotene_desat/Oxidored"/>
</dbReference>
<evidence type="ECO:0000313" key="3">
    <source>
        <dbReference type="Proteomes" id="UP000218899"/>
    </source>
</evidence>
<dbReference type="KEGG" id="sva:SVA_2085"/>
<dbReference type="SUPFAM" id="SSF51905">
    <property type="entry name" value="FAD/NAD(P)-binding domain"/>
    <property type="match status" value="1"/>
</dbReference>
<dbReference type="GO" id="GO:0016491">
    <property type="term" value="F:oxidoreductase activity"/>
    <property type="evidence" value="ECO:0007669"/>
    <property type="project" value="InterPro"/>
</dbReference>
<protein>
    <submittedName>
        <fullName evidence="2">Amine oxidase</fullName>
    </submittedName>
</protein>
<evidence type="ECO:0000313" key="2">
    <source>
        <dbReference type="EMBL" id="BAU48637.1"/>
    </source>
</evidence>
<dbReference type="EMBL" id="AP014936">
    <property type="protein sequence ID" value="BAU48637.1"/>
    <property type="molecule type" value="Genomic_DNA"/>
</dbReference>
<name>A0A1B4VDS4_9GAMM</name>
<organism evidence="2 3">
    <name type="scientific">Sulfurifustis variabilis</name>
    <dbReference type="NCBI Taxonomy" id="1675686"/>
    <lineage>
        <taxon>Bacteria</taxon>
        <taxon>Pseudomonadati</taxon>
        <taxon>Pseudomonadota</taxon>
        <taxon>Gammaproteobacteria</taxon>
        <taxon>Acidiferrobacterales</taxon>
        <taxon>Acidiferrobacteraceae</taxon>
        <taxon>Sulfurifustis</taxon>
    </lineage>
</organism>
<feature type="domain" description="Amine oxidase" evidence="1">
    <location>
        <begin position="16"/>
        <end position="436"/>
    </location>
</feature>
<proteinExistence type="predicted"/>
<evidence type="ECO:0000259" key="1">
    <source>
        <dbReference type="Pfam" id="PF01593"/>
    </source>
</evidence>
<dbReference type="PANTHER" id="PTHR42923:SF47">
    <property type="entry name" value="BLR3003 PROTEIN"/>
    <property type="match status" value="1"/>
</dbReference>
<dbReference type="PANTHER" id="PTHR42923">
    <property type="entry name" value="PROTOPORPHYRINOGEN OXIDASE"/>
    <property type="match status" value="1"/>
</dbReference>
<dbReference type="Pfam" id="PF01593">
    <property type="entry name" value="Amino_oxidase"/>
    <property type="match status" value="1"/>
</dbReference>
<reference evidence="2 3" key="1">
    <citation type="submission" date="2015-08" db="EMBL/GenBank/DDBJ databases">
        <title>Complete genome sequence of Sulfurifustis variabilis.</title>
        <authorList>
            <person name="Miura A."/>
            <person name="Kojima H."/>
            <person name="Fukui M."/>
        </authorList>
    </citation>
    <scope>NUCLEOTIDE SEQUENCE [LARGE SCALE GENOMIC DNA]</scope>
    <source>
        <strain evidence="3">skN76</strain>
    </source>
</reference>
<dbReference type="InterPro" id="IPR002937">
    <property type="entry name" value="Amino_oxidase"/>
</dbReference>
<sequence length="453" mass="49441">MAQPSPRVVIVGGGWTGLATAVELARHGIKPALLEAGRQLGGRARAVRFGPFHVDNGQHILLGAFRSVLDILGTVGVAEASVFRRQPLRLVMVEPDGRRFEIGTARLPAPLHLAAGLLRARSLGMAARLKALALLRAMRRQGFTVDPDCSVADYLASHRQPPEALRTVWRPLCLAALNTAPEEASTRVFLRVVRDAFFVRRRHSDLLLPTLDLSACLPRPATDYIESRGGTVRLGARVSALQLGDGAVAGVYLGEERVAADHVVIATPPETCAALLRDHARVAHIAEAYRHLVPQPVCTVFLRYPQPVALDRDMVGLLDGTAHWLFDRGRLTGDRGLIAAVINGRGPHLRLANEALIDRVVRDIAVRFPRWPAPIETKLIRERSATIVARPGIDRYRPAHATGVRGLWIAGDYTATGYPSSLEGAVRSGVLCARWILRHAYAASETHLHEERD</sequence>
<dbReference type="Gene3D" id="3.50.50.60">
    <property type="entry name" value="FAD/NAD(P)-binding domain"/>
    <property type="match status" value="1"/>
</dbReference>
<dbReference type="InterPro" id="IPR017830">
    <property type="entry name" value="SQase_HpnE"/>
</dbReference>
<dbReference type="AlphaFoldDB" id="A0A1B4VDS4"/>
<dbReference type="NCBIfam" id="TIGR03467">
    <property type="entry name" value="HpnE"/>
    <property type="match status" value="1"/>
</dbReference>
<dbReference type="InterPro" id="IPR036188">
    <property type="entry name" value="FAD/NAD-bd_sf"/>
</dbReference>
<accession>A0A1B4VDS4</accession>
<dbReference type="Proteomes" id="UP000218899">
    <property type="component" value="Chromosome"/>
</dbReference>